<proteinExistence type="predicted"/>
<dbReference type="EMBL" id="CAFBMK010000161">
    <property type="protein sequence ID" value="CAB4930614.1"/>
    <property type="molecule type" value="Genomic_DNA"/>
</dbReference>
<gene>
    <name evidence="2" type="ORF">UFOPK3564_02353</name>
</gene>
<dbReference type="AlphaFoldDB" id="A0A6J7IJU3"/>
<dbReference type="InterPro" id="IPR007820">
    <property type="entry name" value="AbrB_fam"/>
</dbReference>
<feature type="transmembrane region" description="Helical" evidence="1">
    <location>
        <begin position="226"/>
        <end position="244"/>
    </location>
</feature>
<feature type="transmembrane region" description="Helical" evidence="1">
    <location>
        <begin position="100"/>
        <end position="120"/>
    </location>
</feature>
<feature type="transmembrane region" description="Helical" evidence="1">
    <location>
        <begin position="163"/>
        <end position="181"/>
    </location>
</feature>
<feature type="transmembrane region" description="Helical" evidence="1">
    <location>
        <begin position="132"/>
        <end position="151"/>
    </location>
</feature>
<evidence type="ECO:0000313" key="2">
    <source>
        <dbReference type="EMBL" id="CAB4930614.1"/>
    </source>
</evidence>
<keyword evidence="1" id="KW-0812">Transmembrane</keyword>
<keyword evidence="1" id="KW-0472">Membrane</keyword>
<feature type="transmembrane region" description="Helical" evidence="1">
    <location>
        <begin position="281"/>
        <end position="314"/>
    </location>
</feature>
<dbReference type="GO" id="GO:0016020">
    <property type="term" value="C:membrane"/>
    <property type="evidence" value="ECO:0007669"/>
    <property type="project" value="InterPro"/>
</dbReference>
<dbReference type="Pfam" id="PF05145">
    <property type="entry name" value="AbrB"/>
    <property type="match status" value="1"/>
</dbReference>
<dbReference type="PANTHER" id="PTHR38457:SF1">
    <property type="entry name" value="REGULATOR ABRB-RELATED"/>
    <property type="match status" value="1"/>
</dbReference>
<feature type="transmembrane region" description="Helical" evidence="1">
    <location>
        <begin position="250"/>
        <end position="269"/>
    </location>
</feature>
<dbReference type="PANTHER" id="PTHR38457">
    <property type="entry name" value="REGULATOR ABRB-RELATED"/>
    <property type="match status" value="1"/>
</dbReference>
<keyword evidence="1" id="KW-1133">Transmembrane helix</keyword>
<sequence length="368" mass="35988">MAGEVPDSGLVPDPRPPGPRARRWAVVGVASAAGGLAGAAVGVPSPALFAGLLVGLAFALRTGWGLDVPGPAARLAQGVLGVSLGVLVQSSTLSEIGSNAAPILGVTVATLAATVLAGLAMSRVTGLDRPTASFGMVAGGASGIVAISRELGADERLVAVMQYLRVLVIVVLTPLVVGIAGGGGGGRAAPEGAVAGGAVEGALALVLCLGVGLGVARLVRLPAGSLLGPLIVAAGLSLAGVELMAPVPPLVLQVAYVGIGLSVGLRFTVASLRHAARILPATLALIAALILVSAGLGLLLVPLAGVGALDAYLATTPGGLYVVLAAASTSDVDATFVLAVQVLRLFAMLLAAPLLARWLVRRDRAAAA</sequence>
<dbReference type="GO" id="GO:0010468">
    <property type="term" value="P:regulation of gene expression"/>
    <property type="evidence" value="ECO:0007669"/>
    <property type="project" value="InterPro"/>
</dbReference>
<name>A0A6J7IJU3_9ZZZZ</name>
<feature type="transmembrane region" description="Helical" evidence="1">
    <location>
        <begin position="334"/>
        <end position="356"/>
    </location>
</feature>
<reference evidence="2" key="1">
    <citation type="submission" date="2020-05" db="EMBL/GenBank/DDBJ databases">
        <authorList>
            <person name="Chiriac C."/>
            <person name="Salcher M."/>
            <person name="Ghai R."/>
            <person name="Kavagutti S V."/>
        </authorList>
    </citation>
    <scope>NUCLEOTIDE SEQUENCE</scope>
</reference>
<organism evidence="2">
    <name type="scientific">freshwater metagenome</name>
    <dbReference type="NCBI Taxonomy" id="449393"/>
    <lineage>
        <taxon>unclassified sequences</taxon>
        <taxon>metagenomes</taxon>
        <taxon>ecological metagenomes</taxon>
    </lineage>
</organism>
<evidence type="ECO:0000256" key="1">
    <source>
        <dbReference type="SAM" id="Phobius"/>
    </source>
</evidence>
<accession>A0A6J7IJU3</accession>
<dbReference type="NCBIfam" id="TIGR03082">
    <property type="entry name" value="Gneg_AbrB_dup"/>
    <property type="match status" value="2"/>
</dbReference>
<feature type="transmembrane region" description="Helical" evidence="1">
    <location>
        <begin position="201"/>
        <end position="219"/>
    </location>
</feature>
<protein>
    <submittedName>
        <fullName evidence="2">Unannotated protein</fullName>
    </submittedName>
</protein>
<dbReference type="InterPro" id="IPR017516">
    <property type="entry name" value="AbrB_dup"/>
</dbReference>
<dbReference type="PIRSF" id="PIRSF038991">
    <property type="entry name" value="Protein_AbrB"/>
    <property type="match status" value="1"/>
</dbReference>